<feature type="non-terminal residue" evidence="3">
    <location>
        <position position="1"/>
    </location>
</feature>
<feature type="domain" description="HTH psq-type" evidence="2">
    <location>
        <begin position="113"/>
        <end position="153"/>
    </location>
</feature>
<dbReference type="Pfam" id="PF05225">
    <property type="entry name" value="HTH_psq"/>
    <property type="match status" value="1"/>
</dbReference>
<proteinExistence type="predicted"/>
<protein>
    <recommendedName>
        <fullName evidence="2">HTH psq-type domain-containing protein</fullName>
    </recommendedName>
</protein>
<name>A0AAV5TF12_9BILA</name>
<dbReference type="Proteomes" id="UP001432027">
    <property type="component" value="Unassembled WGS sequence"/>
</dbReference>
<dbReference type="InterPro" id="IPR007889">
    <property type="entry name" value="HTH_Psq"/>
</dbReference>
<sequence>QIDYENDELELKNEDGEEYIKEISRMNQWTTPSRGDEMEEFGYYKPKEEDEEGAETKEMEEEEPHRMKSIEEGLPTSSIRPSVHKNVLDPKNIQSIQDAVNTLSVPYKREGQKREQLKAALFAIIMGEISKNAASRKFNIPLASLYVYTNRTHQYLESPTTSARSSIHTKEFESGDPLDPLDLKRIQTIRDCAISIGNQSTYKGERKEKLKGAIYAYVV</sequence>
<evidence type="ECO:0000313" key="4">
    <source>
        <dbReference type="Proteomes" id="UP001432027"/>
    </source>
</evidence>
<feature type="compositionally biased region" description="Acidic residues" evidence="1">
    <location>
        <begin position="49"/>
        <end position="62"/>
    </location>
</feature>
<reference evidence="3" key="1">
    <citation type="submission" date="2023-10" db="EMBL/GenBank/DDBJ databases">
        <title>Genome assembly of Pristionchus species.</title>
        <authorList>
            <person name="Yoshida K."/>
            <person name="Sommer R.J."/>
        </authorList>
    </citation>
    <scope>NUCLEOTIDE SEQUENCE</scope>
    <source>
        <strain evidence="3">RS0144</strain>
    </source>
</reference>
<evidence type="ECO:0000313" key="3">
    <source>
        <dbReference type="EMBL" id="GMS92804.1"/>
    </source>
</evidence>
<organism evidence="3 4">
    <name type="scientific">Pristionchus entomophagus</name>
    <dbReference type="NCBI Taxonomy" id="358040"/>
    <lineage>
        <taxon>Eukaryota</taxon>
        <taxon>Metazoa</taxon>
        <taxon>Ecdysozoa</taxon>
        <taxon>Nematoda</taxon>
        <taxon>Chromadorea</taxon>
        <taxon>Rhabditida</taxon>
        <taxon>Rhabditina</taxon>
        <taxon>Diplogasteromorpha</taxon>
        <taxon>Diplogasteroidea</taxon>
        <taxon>Neodiplogasteridae</taxon>
        <taxon>Pristionchus</taxon>
    </lineage>
</organism>
<dbReference type="EMBL" id="BTSX01000004">
    <property type="protein sequence ID" value="GMS92804.1"/>
    <property type="molecule type" value="Genomic_DNA"/>
</dbReference>
<gene>
    <name evidence="3" type="ORF">PENTCL1PPCAC_14979</name>
</gene>
<evidence type="ECO:0000259" key="2">
    <source>
        <dbReference type="Pfam" id="PF05225"/>
    </source>
</evidence>
<dbReference type="GO" id="GO:0003677">
    <property type="term" value="F:DNA binding"/>
    <property type="evidence" value="ECO:0007669"/>
    <property type="project" value="InterPro"/>
</dbReference>
<feature type="non-terminal residue" evidence="3">
    <location>
        <position position="219"/>
    </location>
</feature>
<evidence type="ECO:0000256" key="1">
    <source>
        <dbReference type="SAM" id="MobiDB-lite"/>
    </source>
</evidence>
<feature type="region of interest" description="Disordered" evidence="1">
    <location>
        <begin position="30"/>
        <end position="66"/>
    </location>
</feature>
<accession>A0AAV5TF12</accession>
<dbReference type="AlphaFoldDB" id="A0AAV5TF12"/>
<comment type="caution">
    <text evidence="3">The sequence shown here is derived from an EMBL/GenBank/DDBJ whole genome shotgun (WGS) entry which is preliminary data.</text>
</comment>
<keyword evidence="4" id="KW-1185">Reference proteome</keyword>